<organism evidence="1 2">
    <name type="scientific">Dyadobacter fermentans</name>
    <dbReference type="NCBI Taxonomy" id="94254"/>
    <lineage>
        <taxon>Bacteria</taxon>
        <taxon>Pseudomonadati</taxon>
        <taxon>Bacteroidota</taxon>
        <taxon>Cytophagia</taxon>
        <taxon>Cytophagales</taxon>
        <taxon>Spirosomataceae</taxon>
        <taxon>Dyadobacter</taxon>
    </lineage>
</organism>
<comment type="caution">
    <text evidence="1">The sequence shown here is derived from an EMBL/GenBank/DDBJ whole genome shotgun (WGS) entry which is preliminary data.</text>
</comment>
<dbReference type="EMBL" id="JAVDTI010000008">
    <property type="protein sequence ID" value="MDR6808882.1"/>
    <property type="molecule type" value="Genomic_DNA"/>
</dbReference>
<sequence>MSDDNPVINPVISYFIDLDAIDSYEDKVFVSMQLSSLIFVLRFECH</sequence>
<evidence type="ECO:0000313" key="1">
    <source>
        <dbReference type="EMBL" id="MDR6808882.1"/>
    </source>
</evidence>
<name>A0ABU1R648_9BACT</name>
<gene>
    <name evidence="1" type="ORF">J2W84_005947</name>
</gene>
<proteinExistence type="predicted"/>
<protein>
    <submittedName>
        <fullName evidence="1">Uncharacterized protein</fullName>
    </submittedName>
</protein>
<accession>A0ABU1R648</accession>
<dbReference type="Proteomes" id="UP001264980">
    <property type="component" value="Unassembled WGS sequence"/>
</dbReference>
<keyword evidence="2" id="KW-1185">Reference proteome</keyword>
<evidence type="ECO:0000313" key="2">
    <source>
        <dbReference type="Proteomes" id="UP001264980"/>
    </source>
</evidence>
<reference evidence="1 2" key="1">
    <citation type="submission" date="2023-07" db="EMBL/GenBank/DDBJ databases">
        <title>Sorghum-associated microbial communities from plants grown in Nebraska, USA.</title>
        <authorList>
            <person name="Schachtman D."/>
        </authorList>
    </citation>
    <scope>NUCLEOTIDE SEQUENCE [LARGE SCALE GENOMIC DNA]</scope>
    <source>
        <strain evidence="1 2">BE57</strain>
    </source>
</reference>